<dbReference type="AlphaFoldDB" id="A0A1I7WUL2"/>
<evidence type="ECO:0000256" key="1">
    <source>
        <dbReference type="SAM" id="Phobius"/>
    </source>
</evidence>
<accession>A0A1I7WUL2</accession>
<feature type="transmembrane region" description="Helical" evidence="1">
    <location>
        <begin position="14"/>
        <end position="34"/>
    </location>
</feature>
<evidence type="ECO:0000313" key="2">
    <source>
        <dbReference type="Proteomes" id="UP000095283"/>
    </source>
</evidence>
<keyword evidence="2" id="KW-1185">Reference proteome</keyword>
<evidence type="ECO:0000313" key="3">
    <source>
        <dbReference type="WBParaSite" id="Hba_08859"/>
    </source>
</evidence>
<name>A0A1I7WUL2_HETBA</name>
<reference evidence="3" key="1">
    <citation type="submission" date="2016-11" db="UniProtKB">
        <authorList>
            <consortium name="WormBaseParasite"/>
        </authorList>
    </citation>
    <scope>IDENTIFICATION</scope>
</reference>
<protein>
    <submittedName>
        <fullName evidence="3">ABC transmembrane type-1 domain-containing protein</fullName>
    </submittedName>
</protein>
<sequence length="85" mass="9759">MVLSFFLLQTSDSLVIPTSVLVFITHSLAMRGALFRSGRAIRSFDNTKNYIAQDFLRFGRSPDMHGYEDSIYDWRRMNIPPPDSA</sequence>
<organism evidence="2 3">
    <name type="scientific">Heterorhabditis bacteriophora</name>
    <name type="common">Entomopathogenic nematode worm</name>
    <dbReference type="NCBI Taxonomy" id="37862"/>
    <lineage>
        <taxon>Eukaryota</taxon>
        <taxon>Metazoa</taxon>
        <taxon>Ecdysozoa</taxon>
        <taxon>Nematoda</taxon>
        <taxon>Chromadorea</taxon>
        <taxon>Rhabditida</taxon>
        <taxon>Rhabditina</taxon>
        <taxon>Rhabditomorpha</taxon>
        <taxon>Strongyloidea</taxon>
        <taxon>Heterorhabditidae</taxon>
        <taxon>Heterorhabditis</taxon>
    </lineage>
</organism>
<keyword evidence="1" id="KW-0472">Membrane</keyword>
<keyword evidence="1" id="KW-1133">Transmembrane helix</keyword>
<proteinExistence type="predicted"/>
<dbReference type="WBParaSite" id="Hba_08859">
    <property type="protein sequence ID" value="Hba_08859"/>
    <property type="gene ID" value="Hba_08859"/>
</dbReference>
<keyword evidence="1" id="KW-0812">Transmembrane</keyword>
<dbReference type="Proteomes" id="UP000095283">
    <property type="component" value="Unplaced"/>
</dbReference>